<protein>
    <submittedName>
        <fullName evidence="1">HAD hydrolase family protein</fullName>
    </submittedName>
</protein>
<dbReference type="InterPro" id="IPR023214">
    <property type="entry name" value="HAD_sf"/>
</dbReference>
<keyword evidence="2" id="KW-1185">Reference proteome</keyword>
<dbReference type="GO" id="GO:0016787">
    <property type="term" value="F:hydrolase activity"/>
    <property type="evidence" value="ECO:0007669"/>
    <property type="project" value="UniProtKB-KW"/>
</dbReference>
<dbReference type="Pfam" id="PF08282">
    <property type="entry name" value="Hydrolase_3"/>
    <property type="match status" value="2"/>
</dbReference>
<evidence type="ECO:0000313" key="2">
    <source>
        <dbReference type="Proteomes" id="UP000663421"/>
    </source>
</evidence>
<dbReference type="SUPFAM" id="SSF56784">
    <property type="entry name" value="HAD-like"/>
    <property type="match status" value="1"/>
</dbReference>
<dbReference type="PANTHER" id="PTHR10000">
    <property type="entry name" value="PHOSPHOSERINE PHOSPHATASE"/>
    <property type="match status" value="1"/>
</dbReference>
<name>A0ABX6WE93_STRMQ</name>
<organism evidence="1 2">
    <name type="scientific">Streptomyces malaysiensis</name>
    <dbReference type="NCBI Taxonomy" id="92644"/>
    <lineage>
        <taxon>Bacteria</taxon>
        <taxon>Bacillati</taxon>
        <taxon>Actinomycetota</taxon>
        <taxon>Actinomycetes</taxon>
        <taxon>Kitasatosporales</taxon>
        <taxon>Streptomycetaceae</taxon>
        <taxon>Streptomyces</taxon>
        <taxon>Streptomyces violaceusniger group</taxon>
    </lineage>
</organism>
<evidence type="ECO:0000313" key="1">
    <source>
        <dbReference type="EMBL" id="QPI59755.1"/>
    </source>
</evidence>
<sequence>MLYHCDDGLRYAAFDLDGTVLDAGGATSAAVVSGVARLRDLGLLPIIVTGRSRPGFLRLAKIDPLLVLFYAEVLLEDGDIVLDRVSGGCRTAASLPSFAVDHVVRNCADVVGSCGDGRLVASNRRAAAAYALAYRVSRRDIDVAALAGPTSRLVVFGDAPPDVPGTQRRSLNAFGATVVTAAGRGKAAGLADLLAERFGEQDLARVVAFGDGDNDADLLAASRVGIAVPGCSSAAGAAARICLDRPLGAYLETVDLRELVRTGAHQTE</sequence>
<accession>A0ABX6WE93</accession>
<dbReference type="InterPro" id="IPR036412">
    <property type="entry name" value="HAD-like_sf"/>
</dbReference>
<dbReference type="Proteomes" id="UP000663421">
    <property type="component" value="Chromosome"/>
</dbReference>
<dbReference type="Gene3D" id="3.40.50.1000">
    <property type="entry name" value="HAD superfamily/HAD-like"/>
    <property type="match status" value="2"/>
</dbReference>
<keyword evidence="1" id="KW-0378">Hydrolase</keyword>
<proteinExistence type="predicted"/>
<dbReference type="PANTHER" id="PTHR10000:SF8">
    <property type="entry name" value="HAD SUPERFAMILY HYDROLASE-LIKE, TYPE 3"/>
    <property type="match status" value="1"/>
</dbReference>
<dbReference type="EMBL" id="CP065050">
    <property type="protein sequence ID" value="QPI59755.1"/>
    <property type="molecule type" value="Genomic_DNA"/>
</dbReference>
<reference evidence="1 2" key="1">
    <citation type="submission" date="2020-11" db="EMBL/GenBank/DDBJ databases">
        <title>Complete genome sequence unveiled secondary metabolic potentials in Streptomyces solisilvae HNM0141.</title>
        <authorList>
            <person name="Huang X."/>
        </authorList>
    </citation>
    <scope>NUCLEOTIDE SEQUENCE [LARGE SCALE GENOMIC DNA]</scope>
    <source>
        <strain evidence="1 2">HNM0141</strain>
    </source>
</reference>
<gene>
    <name evidence="1" type="ORF">I1A49_37040</name>
</gene>